<dbReference type="EMBL" id="WNKW01000003">
    <property type="protein sequence ID" value="MTW33765.1"/>
    <property type="molecule type" value="Genomic_DNA"/>
</dbReference>
<feature type="signal peptide" evidence="1">
    <location>
        <begin position="1"/>
        <end position="32"/>
    </location>
</feature>
<keyword evidence="1" id="KW-0732">Signal</keyword>
<feature type="chain" id="PRO_5046560509" evidence="1">
    <location>
        <begin position="33"/>
        <end position="166"/>
    </location>
</feature>
<evidence type="ECO:0000256" key="1">
    <source>
        <dbReference type="SAM" id="SignalP"/>
    </source>
</evidence>
<evidence type="ECO:0000313" key="3">
    <source>
        <dbReference type="Proteomes" id="UP000735592"/>
    </source>
</evidence>
<evidence type="ECO:0000313" key="2">
    <source>
        <dbReference type="EMBL" id="MTW33765.1"/>
    </source>
</evidence>
<dbReference type="InterPro" id="IPR009883">
    <property type="entry name" value="YgfX"/>
</dbReference>
<accession>A0ABW9SPH4</accession>
<dbReference type="Proteomes" id="UP000735592">
    <property type="component" value="Unassembled WGS sequence"/>
</dbReference>
<proteinExistence type="predicted"/>
<organism evidence="2 3">
    <name type="scientific">Pseudoduganella danionis</name>
    <dbReference type="NCBI Taxonomy" id="1890295"/>
    <lineage>
        <taxon>Bacteria</taxon>
        <taxon>Pseudomonadati</taxon>
        <taxon>Pseudomonadota</taxon>
        <taxon>Betaproteobacteria</taxon>
        <taxon>Burkholderiales</taxon>
        <taxon>Oxalobacteraceae</taxon>
        <taxon>Telluria group</taxon>
        <taxon>Pseudoduganella</taxon>
    </lineage>
</organism>
<protein>
    <submittedName>
        <fullName evidence="2">Uncharacterized protein</fullName>
    </submittedName>
</protein>
<gene>
    <name evidence="2" type="ORF">GM655_13160</name>
</gene>
<reference evidence="2 3" key="1">
    <citation type="submission" date="2019-11" db="EMBL/GenBank/DDBJ databases">
        <title>Type strains purchased from KCTC, JCM and DSMZ.</title>
        <authorList>
            <person name="Lu H."/>
        </authorList>
    </citation>
    <scope>NUCLEOTIDE SEQUENCE [LARGE SCALE GENOMIC DNA]</scope>
    <source>
        <strain evidence="2 3">DSM 103461</strain>
    </source>
</reference>
<keyword evidence="3" id="KW-1185">Reference proteome</keyword>
<comment type="caution">
    <text evidence="2">The sequence shown here is derived from an EMBL/GenBank/DDBJ whole genome shotgun (WGS) entry which is preliminary data.</text>
</comment>
<dbReference type="RefSeq" id="WP_155435120.1">
    <property type="nucleotide sequence ID" value="NZ_JBHLXK010000005.1"/>
</dbReference>
<sequence>MSIAASVVLRPSLRLRWLCAGLRCTVCLSALACPAQCWSLLCIVMAAAARSGASAALLQLDITAGGQWYLSVYQYKAQYKAQYNAQSTIAAAGAVPTCVAVRTAGRADAHYLRAGTLIWPCLLLLHLGVPGQPGRYLLVLADSVSAADWRALMLASRALAARSALK</sequence>
<name>A0ABW9SPH4_9BURK</name>
<dbReference type="Pfam" id="PF07254">
    <property type="entry name" value="Cpta_toxin"/>
    <property type="match status" value="1"/>
</dbReference>